<reference evidence="3" key="2">
    <citation type="submission" date="2013-12" db="EMBL/GenBank/DDBJ databases">
        <authorList>
            <person name="Yu Y."/>
            <person name="Lee S."/>
            <person name="de Baynast K."/>
            <person name="Wissotski M."/>
            <person name="Liu L."/>
            <person name="Talag J."/>
            <person name="Goicoechea J."/>
            <person name="Angelova A."/>
            <person name="Jetty R."/>
            <person name="Kudrna D."/>
            <person name="Golser W."/>
            <person name="Rivera L."/>
            <person name="Zhang J."/>
            <person name="Wing R."/>
        </authorList>
    </citation>
    <scope>NUCLEOTIDE SEQUENCE</scope>
</reference>
<dbReference type="Pfam" id="PF12937">
    <property type="entry name" value="F-box-like"/>
    <property type="match status" value="1"/>
</dbReference>
<dbReference type="Gene3D" id="1.20.1280.50">
    <property type="match status" value="1"/>
</dbReference>
<organism evidence="2 3">
    <name type="scientific">Leersia perrieri</name>
    <dbReference type="NCBI Taxonomy" id="77586"/>
    <lineage>
        <taxon>Eukaryota</taxon>
        <taxon>Viridiplantae</taxon>
        <taxon>Streptophyta</taxon>
        <taxon>Embryophyta</taxon>
        <taxon>Tracheophyta</taxon>
        <taxon>Spermatophyta</taxon>
        <taxon>Magnoliopsida</taxon>
        <taxon>Liliopsida</taxon>
        <taxon>Poales</taxon>
        <taxon>Poaceae</taxon>
        <taxon>BOP clade</taxon>
        <taxon>Oryzoideae</taxon>
        <taxon>Oryzeae</taxon>
        <taxon>Oryzinae</taxon>
        <taxon>Leersia</taxon>
    </lineage>
</organism>
<reference evidence="2" key="3">
    <citation type="submission" date="2015-04" db="UniProtKB">
        <authorList>
            <consortium name="EnsemblPlants"/>
        </authorList>
    </citation>
    <scope>IDENTIFICATION</scope>
</reference>
<dbReference type="InterPro" id="IPR036047">
    <property type="entry name" value="F-box-like_dom_sf"/>
</dbReference>
<dbReference type="PANTHER" id="PTHR34591">
    <property type="entry name" value="OS03G0653100 PROTEIN-RELATED"/>
    <property type="match status" value="1"/>
</dbReference>
<evidence type="ECO:0000313" key="2">
    <source>
        <dbReference type="EnsemblPlants" id="LPERR03G24330.1"/>
    </source>
</evidence>
<reference evidence="2 3" key="1">
    <citation type="submission" date="2012-08" db="EMBL/GenBank/DDBJ databases">
        <title>Oryza genome evolution.</title>
        <authorList>
            <person name="Wing R.A."/>
        </authorList>
    </citation>
    <scope>NUCLEOTIDE SEQUENCE</scope>
</reference>
<dbReference type="AlphaFoldDB" id="A0A0D9VXD3"/>
<accession>A0A0D9VXD3</accession>
<sequence>MQQDHGDVTHFLPDDVLADALGRLAPRWLAASRCVCKAWRDVIDTRRLLRADLFPLTVGGIYFNFYGVYHSLFLSRPSTRPAISGMFTDYTPNDNLVEDHCNGLLLLMSGVANPATRQWMPLPDPPPPPCTDIKGINYCHKYLVYDPTISPHYEVFQIPRVYGRELNELDPTTKSLEWPPSPSMLHVFSSKTGQWEKRSFSIANGALYVLCQADFVMRISLSDKKYQVTKLPASTDVYNFKTHFFGRSKEGLYYALLDNDQHLLVWFLNESHGQIKWELKHDKDISFLMKCQEHSIQNHGPWTLHYYDYHEDSNEISDYLRQYQGYNQNEIDAHYEGYQYEDYDHIGIDDTYEDDRYEDYNQNEIDNPYEDYYNKNMQDYIEFEAASNEESYRDDVLRTIAPIDKFEWDSDNDNIIDTEKKNGGHLSSYLSILGFHPHKEVIFLRERMDGCLAYHFNNSKVQYLVYDTMHIQGMSASFVYTPCWIG</sequence>
<protein>
    <recommendedName>
        <fullName evidence="1">F-box domain-containing protein</fullName>
    </recommendedName>
</protein>
<name>A0A0D9VXD3_9ORYZ</name>
<evidence type="ECO:0000259" key="1">
    <source>
        <dbReference type="Pfam" id="PF12937"/>
    </source>
</evidence>
<dbReference type="PANTHER" id="PTHR34591:SF29">
    <property type="entry name" value="F-BOX DOMAIN-CONTAINING PROTEIN"/>
    <property type="match status" value="1"/>
</dbReference>
<dbReference type="EnsemblPlants" id="LPERR03G24330.1">
    <property type="protein sequence ID" value="LPERR03G24330.1"/>
    <property type="gene ID" value="LPERR03G24330"/>
</dbReference>
<dbReference type="InterPro" id="IPR001810">
    <property type="entry name" value="F-box_dom"/>
</dbReference>
<dbReference type="Gramene" id="LPERR03G24330.1">
    <property type="protein sequence ID" value="LPERR03G24330.1"/>
    <property type="gene ID" value="LPERR03G24330"/>
</dbReference>
<feature type="domain" description="F-box" evidence="1">
    <location>
        <begin position="12"/>
        <end position="48"/>
    </location>
</feature>
<dbReference type="HOGENOM" id="CLU_030606_0_0_1"/>
<dbReference type="STRING" id="77586.A0A0D9VXD3"/>
<keyword evidence="3" id="KW-1185">Reference proteome</keyword>
<proteinExistence type="predicted"/>
<evidence type="ECO:0000313" key="3">
    <source>
        <dbReference type="Proteomes" id="UP000032180"/>
    </source>
</evidence>
<dbReference type="Proteomes" id="UP000032180">
    <property type="component" value="Chromosome 3"/>
</dbReference>
<dbReference type="SUPFAM" id="SSF81383">
    <property type="entry name" value="F-box domain"/>
    <property type="match status" value="1"/>
</dbReference>